<evidence type="ECO:0000256" key="12">
    <source>
        <dbReference type="ARBA" id="ARBA00023136"/>
    </source>
</evidence>
<accession>A0ABQ8SGG3</accession>
<keyword evidence="11 13" id="KW-0503">Monooxygenase</keyword>
<keyword evidence="10 13" id="KW-0408">Iron</keyword>
<reference evidence="14 15" key="1">
    <citation type="journal article" date="2022" name="Allergy">
        <title>Genome assembly and annotation of Periplaneta americana reveal a comprehensive cockroach allergen profile.</title>
        <authorList>
            <person name="Wang L."/>
            <person name="Xiong Q."/>
            <person name="Saelim N."/>
            <person name="Wang L."/>
            <person name="Nong W."/>
            <person name="Wan A.T."/>
            <person name="Shi M."/>
            <person name="Liu X."/>
            <person name="Cao Q."/>
            <person name="Hui J.H.L."/>
            <person name="Sookrung N."/>
            <person name="Leung T.F."/>
            <person name="Tungtrongchitr A."/>
            <person name="Tsui S.K.W."/>
        </authorList>
    </citation>
    <scope>NUCLEOTIDE SEQUENCE [LARGE SCALE GENOMIC DNA]</scope>
    <source>
        <strain evidence="14">PWHHKU_190912</strain>
    </source>
</reference>
<evidence type="ECO:0000256" key="10">
    <source>
        <dbReference type="ARBA" id="ARBA00023004"/>
    </source>
</evidence>
<dbReference type="InterPro" id="IPR050476">
    <property type="entry name" value="Insect_CytP450_Detox"/>
</dbReference>
<evidence type="ECO:0000313" key="15">
    <source>
        <dbReference type="Proteomes" id="UP001148838"/>
    </source>
</evidence>
<evidence type="ECO:0000256" key="6">
    <source>
        <dbReference type="ARBA" id="ARBA00022723"/>
    </source>
</evidence>
<evidence type="ECO:0000256" key="13">
    <source>
        <dbReference type="RuleBase" id="RU000461"/>
    </source>
</evidence>
<evidence type="ECO:0000256" key="11">
    <source>
        <dbReference type="ARBA" id="ARBA00023033"/>
    </source>
</evidence>
<evidence type="ECO:0000256" key="1">
    <source>
        <dbReference type="ARBA" id="ARBA00001971"/>
    </source>
</evidence>
<gene>
    <name evidence="14" type="ORF">ANN_15173</name>
</gene>
<keyword evidence="6 13" id="KW-0479">Metal-binding</keyword>
<evidence type="ECO:0000256" key="5">
    <source>
        <dbReference type="ARBA" id="ARBA00022617"/>
    </source>
</evidence>
<dbReference type="PROSITE" id="PS00086">
    <property type="entry name" value="CYTOCHROME_P450"/>
    <property type="match status" value="1"/>
</dbReference>
<dbReference type="InterPro" id="IPR002401">
    <property type="entry name" value="Cyt_P450_E_grp-I"/>
</dbReference>
<evidence type="ECO:0000256" key="4">
    <source>
        <dbReference type="ARBA" id="ARBA00010617"/>
    </source>
</evidence>
<comment type="subcellular location">
    <subcellularLocation>
        <location evidence="3">Endoplasmic reticulum membrane</location>
        <topology evidence="3">Peripheral membrane protein</topology>
    </subcellularLocation>
    <subcellularLocation>
        <location evidence="2">Microsome membrane</location>
        <topology evidence="2">Peripheral membrane protein</topology>
    </subcellularLocation>
</comment>
<dbReference type="InterPro" id="IPR001128">
    <property type="entry name" value="Cyt_P450"/>
</dbReference>
<evidence type="ECO:0000256" key="8">
    <source>
        <dbReference type="ARBA" id="ARBA00022848"/>
    </source>
</evidence>
<comment type="cofactor">
    <cofactor evidence="1">
        <name>heme</name>
        <dbReference type="ChEBI" id="CHEBI:30413"/>
    </cofactor>
</comment>
<dbReference type="PANTHER" id="PTHR24292:SF54">
    <property type="entry name" value="CYP9F3-RELATED"/>
    <property type="match status" value="1"/>
</dbReference>
<dbReference type="PRINTS" id="PR00385">
    <property type="entry name" value="P450"/>
</dbReference>
<dbReference type="SUPFAM" id="SSF48264">
    <property type="entry name" value="Cytochrome P450"/>
    <property type="match status" value="1"/>
</dbReference>
<dbReference type="InterPro" id="IPR036396">
    <property type="entry name" value="Cyt_P450_sf"/>
</dbReference>
<dbReference type="EMBL" id="JAJSOF020000027">
    <property type="protein sequence ID" value="KAJ4432916.1"/>
    <property type="molecule type" value="Genomic_DNA"/>
</dbReference>
<dbReference type="PANTHER" id="PTHR24292">
    <property type="entry name" value="CYTOCHROME P450"/>
    <property type="match status" value="1"/>
</dbReference>
<dbReference type="CDD" id="cd11056">
    <property type="entry name" value="CYP6-like"/>
    <property type="match status" value="1"/>
</dbReference>
<name>A0ABQ8SGG3_PERAM</name>
<keyword evidence="5 13" id="KW-0349">Heme</keyword>
<evidence type="ECO:0000256" key="2">
    <source>
        <dbReference type="ARBA" id="ARBA00004174"/>
    </source>
</evidence>
<evidence type="ECO:0000313" key="14">
    <source>
        <dbReference type="EMBL" id="KAJ4432916.1"/>
    </source>
</evidence>
<evidence type="ECO:0008006" key="16">
    <source>
        <dbReference type="Google" id="ProtNLM"/>
    </source>
</evidence>
<dbReference type="PRINTS" id="PR00463">
    <property type="entry name" value="EP450I"/>
</dbReference>
<proteinExistence type="inferred from homology"/>
<dbReference type="Proteomes" id="UP001148838">
    <property type="component" value="Unassembled WGS sequence"/>
</dbReference>
<protein>
    <recommendedName>
        <fullName evidence="16">Cytochrome P450</fullName>
    </recommendedName>
</protein>
<comment type="similarity">
    <text evidence="4 13">Belongs to the cytochrome P450 family.</text>
</comment>
<evidence type="ECO:0000256" key="7">
    <source>
        <dbReference type="ARBA" id="ARBA00022824"/>
    </source>
</evidence>
<keyword evidence="9 13" id="KW-0560">Oxidoreductase</keyword>
<organism evidence="14 15">
    <name type="scientific">Periplaneta americana</name>
    <name type="common">American cockroach</name>
    <name type="synonym">Blatta americana</name>
    <dbReference type="NCBI Taxonomy" id="6978"/>
    <lineage>
        <taxon>Eukaryota</taxon>
        <taxon>Metazoa</taxon>
        <taxon>Ecdysozoa</taxon>
        <taxon>Arthropoda</taxon>
        <taxon>Hexapoda</taxon>
        <taxon>Insecta</taxon>
        <taxon>Pterygota</taxon>
        <taxon>Neoptera</taxon>
        <taxon>Polyneoptera</taxon>
        <taxon>Dictyoptera</taxon>
        <taxon>Blattodea</taxon>
        <taxon>Blattoidea</taxon>
        <taxon>Blattidae</taxon>
        <taxon>Blattinae</taxon>
        <taxon>Periplaneta</taxon>
    </lineage>
</organism>
<keyword evidence="7" id="KW-0256">Endoplasmic reticulum</keyword>
<keyword evidence="12" id="KW-0472">Membrane</keyword>
<dbReference type="Pfam" id="PF00067">
    <property type="entry name" value="p450"/>
    <property type="match status" value="1"/>
</dbReference>
<keyword evidence="8" id="KW-0492">Microsome</keyword>
<sequence>MDVGQLVRKIYEENKDKPYLGLFSFDQPALFVIDLALVKDILVKDSHAFADRILSVDESLDPLNSKIMFTLKGQKWKHVRQNLTPTFTSGKMKKMFYLVDNCAKQLVQCIDDTTFKGANALTVKPMMDRYVMDVISRCAFGLDSSSLQHEDAEFSRNMRRAFHFSSLKSFVNLTTFFAPEIQSILRVKIMDQEVESFLRDVVWGAVRFREQNDMEHHDFFAHIMKLRTKGFVRGEEDMFRFEGDNFVAQAFLFFAADFDTSTATLTFALYEMSQNPDVQQRLRMEIEDVLATHGPEVSYDAIQKMTYLEMVMSETHRKYPIVPFLDRKCVSDYTLLSPSGKEALVISRGTGIMIPVTGFHYDPEYFPDPERFDPERFSEENKKSIPRFSYLPFGDGPRSCIGMRFALMQNKAALIHILRNFQVVPCEDTPKKLKLNPKAFLMEPQGDLNLLLKKLPK</sequence>
<evidence type="ECO:0000256" key="3">
    <source>
        <dbReference type="ARBA" id="ARBA00004406"/>
    </source>
</evidence>
<dbReference type="InterPro" id="IPR017972">
    <property type="entry name" value="Cyt_P450_CS"/>
</dbReference>
<comment type="caution">
    <text evidence="14">The sequence shown here is derived from an EMBL/GenBank/DDBJ whole genome shotgun (WGS) entry which is preliminary data.</text>
</comment>
<keyword evidence="15" id="KW-1185">Reference proteome</keyword>
<dbReference type="Gene3D" id="1.10.630.10">
    <property type="entry name" value="Cytochrome P450"/>
    <property type="match status" value="1"/>
</dbReference>
<evidence type="ECO:0000256" key="9">
    <source>
        <dbReference type="ARBA" id="ARBA00023002"/>
    </source>
</evidence>